<comment type="caution">
    <text evidence="1">The sequence shown here is derived from an EMBL/GenBank/DDBJ whole genome shotgun (WGS) entry which is preliminary data.</text>
</comment>
<name>A0A2W5VA02_9BACT</name>
<accession>A0A2W5VA02</accession>
<evidence type="ECO:0000313" key="2">
    <source>
        <dbReference type="Proteomes" id="UP000249061"/>
    </source>
</evidence>
<evidence type="ECO:0000313" key="1">
    <source>
        <dbReference type="EMBL" id="PZR06981.1"/>
    </source>
</evidence>
<dbReference type="EMBL" id="QFQP01000035">
    <property type="protein sequence ID" value="PZR06981.1"/>
    <property type="molecule type" value="Genomic_DNA"/>
</dbReference>
<gene>
    <name evidence="1" type="ORF">DI536_29375</name>
</gene>
<sequence length="95" mass="10213">MQRLLGTLPNVISAVWLVAVDGRWTAIESFGGFDVNWALSVLGKAEHLELVTSTADALHVVVADRRRALLLGRPRDADVSAALAHARGVVRTEVS</sequence>
<dbReference type="Proteomes" id="UP000249061">
    <property type="component" value="Unassembled WGS sequence"/>
</dbReference>
<organism evidence="1 2">
    <name type="scientific">Archangium gephyra</name>
    <dbReference type="NCBI Taxonomy" id="48"/>
    <lineage>
        <taxon>Bacteria</taxon>
        <taxon>Pseudomonadati</taxon>
        <taxon>Myxococcota</taxon>
        <taxon>Myxococcia</taxon>
        <taxon>Myxococcales</taxon>
        <taxon>Cystobacterineae</taxon>
        <taxon>Archangiaceae</taxon>
        <taxon>Archangium</taxon>
    </lineage>
</organism>
<proteinExistence type="predicted"/>
<dbReference type="AlphaFoldDB" id="A0A2W5VA02"/>
<protein>
    <submittedName>
        <fullName evidence="1">Uncharacterized protein</fullName>
    </submittedName>
</protein>
<reference evidence="1 2" key="1">
    <citation type="submission" date="2017-08" db="EMBL/GenBank/DDBJ databases">
        <title>Infants hospitalized years apart are colonized by the same room-sourced microbial strains.</title>
        <authorList>
            <person name="Brooks B."/>
            <person name="Olm M.R."/>
            <person name="Firek B.A."/>
            <person name="Baker R."/>
            <person name="Thomas B.C."/>
            <person name="Morowitz M.J."/>
            <person name="Banfield J.F."/>
        </authorList>
    </citation>
    <scope>NUCLEOTIDE SEQUENCE [LARGE SCALE GENOMIC DNA]</scope>
    <source>
        <strain evidence="1">S2_003_000_R2_14</strain>
    </source>
</reference>